<evidence type="ECO:0000256" key="1">
    <source>
        <dbReference type="ARBA" id="ARBA00004651"/>
    </source>
</evidence>
<reference evidence="9" key="1">
    <citation type="submission" date="2022-10" db="UniProtKB">
        <authorList>
            <consortium name="EnsemblMetazoa"/>
        </authorList>
    </citation>
    <scope>IDENTIFICATION</scope>
    <source>
        <strain evidence="9">USDA</strain>
    </source>
</reference>
<evidence type="ECO:0000256" key="4">
    <source>
        <dbReference type="ARBA" id="ARBA00022989"/>
    </source>
</evidence>
<evidence type="ECO:0000256" key="5">
    <source>
        <dbReference type="ARBA" id="ARBA00023136"/>
    </source>
</evidence>
<comment type="function">
    <text evidence="8">Gustatory receptor which mediates acceptance or avoidance behavior, depending on its substrates.</text>
</comment>
<dbReference type="GO" id="GO:0043025">
    <property type="term" value="C:neuronal cell body"/>
    <property type="evidence" value="ECO:0007669"/>
    <property type="project" value="TreeGrafter"/>
</dbReference>
<keyword evidence="6 8" id="KW-0675">Receptor</keyword>
<keyword evidence="7 8" id="KW-0807">Transducer</keyword>
<dbReference type="PANTHER" id="PTHR21143:SF133">
    <property type="entry name" value="GUSTATORY AND PHEROMONE RECEPTOR 32A-RELATED"/>
    <property type="match status" value="1"/>
</dbReference>
<keyword evidence="5 8" id="KW-0472">Membrane</keyword>
<comment type="subcellular location">
    <subcellularLocation>
        <location evidence="1 8">Cell membrane</location>
        <topology evidence="1 8">Multi-pass membrane protein</topology>
    </subcellularLocation>
</comment>
<keyword evidence="2 8" id="KW-1003">Cell membrane</keyword>
<dbReference type="GO" id="GO:0005886">
    <property type="term" value="C:plasma membrane"/>
    <property type="evidence" value="ECO:0007669"/>
    <property type="project" value="UniProtKB-SubCell"/>
</dbReference>
<comment type="similarity">
    <text evidence="8">Belongs to the insect chemoreceptor superfamily. Gustatory receptor (GR) family.</text>
</comment>
<comment type="caution">
    <text evidence="8">Lacks conserved residue(s) required for the propagation of feature annotation.</text>
</comment>
<evidence type="ECO:0000256" key="3">
    <source>
        <dbReference type="ARBA" id="ARBA00022692"/>
    </source>
</evidence>
<dbReference type="GO" id="GO:0007635">
    <property type="term" value="P:chemosensory behavior"/>
    <property type="evidence" value="ECO:0007669"/>
    <property type="project" value="TreeGrafter"/>
</dbReference>
<sequence length="372" mass="42783">MSNYPDLYLHIKTLSFLGLICCHCTQDKDKKLCIATCQSHEWRAKATFFLVQLLCFISLLNCILCTQYYYMMLFNETGNLHSVMIFGSACLMISCSYGYFYVTRARNIQFLKDILIHYNDMLSEGGNKGGEVTNVEIKRHQFYNYVTICTLNSFIAVISFHQGLGHWSANVTLILVHTFVKIVVGIVISTYVSITQMLALSMRRLNDQLSFLMTATVFGVKLDMRKLIKRWNRLLRICYQDLNPHYGIILLLAVLYTLLAAPSGPFLVISIFTSDKLKSKTWILLAATKLYANRTIKILLRIPVKKGQNYKMTHKILWKHLQQKPILNVLGLFTLNSRTLFTLLSTIMGYIIIMVQFNELNTEIGSYEHNSV</sequence>
<dbReference type="InterPro" id="IPR013604">
    <property type="entry name" value="7TM_chemorcpt"/>
</dbReference>
<evidence type="ECO:0000313" key="9">
    <source>
        <dbReference type="EnsemblMetazoa" id="SCAU016997-PB"/>
    </source>
</evidence>
<feature type="transmembrane region" description="Helical" evidence="8">
    <location>
        <begin position="142"/>
        <end position="161"/>
    </location>
</feature>
<dbReference type="GO" id="GO:0030424">
    <property type="term" value="C:axon"/>
    <property type="evidence" value="ECO:0007669"/>
    <property type="project" value="TreeGrafter"/>
</dbReference>
<dbReference type="Proteomes" id="UP000095300">
    <property type="component" value="Unassembled WGS sequence"/>
</dbReference>
<feature type="transmembrane region" description="Helical" evidence="8">
    <location>
        <begin position="48"/>
        <end position="70"/>
    </location>
</feature>
<dbReference type="EnsemblMetazoa" id="SCAU016997-RB">
    <property type="protein sequence ID" value="SCAU016997-PB"/>
    <property type="gene ID" value="SCAU016997"/>
</dbReference>
<feature type="transmembrane region" description="Helical" evidence="8">
    <location>
        <begin position="248"/>
        <end position="272"/>
    </location>
</feature>
<dbReference type="GO" id="GO:0007165">
    <property type="term" value="P:signal transduction"/>
    <property type="evidence" value="ECO:0007669"/>
    <property type="project" value="UniProtKB-KW"/>
</dbReference>
<dbReference type="Pfam" id="PF08395">
    <property type="entry name" value="7tm_7"/>
    <property type="match status" value="1"/>
</dbReference>
<accession>A0A905ST64</accession>
<evidence type="ECO:0000256" key="8">
    <source>
        <dbReference type="RuleBase" id="RU363108"/>
    </source>
</evidence>
<evidence type="ECO:0000256" key="7">
    <source>
        <dbReference type="ARBA" id="ARBA00023224"/>
    </source>
</evidence>
<protein>
    <recommendedName>
        <fullName evidence="8">Gustatory receptor</fullName>
    </recommendedName>
</protein>
<dbReference type="GO" id="GO:0050909">
    <property type="term" value="P:sensory perception of taste"/>
    <property type="evidence" value="ECO:0007669"/>
    <property type="project" value="InterPro"/>
</dbReference>
<dbReference type="GO" id="GO:0030425">
    <property type="term" value="C:dendrite"/>
    <property type="evidence" value="ECO:0007669"/>
    <property type="project" value="TreeGrafter"/>
</dbReference>
<keyword evidence="3 8" id="KW-0812">Transmembrane</keyword>
<keyword evidence="4 8" id="KW-1133">Transmembrane helix</keyword>
<name>A0A905ST64_STOCA</name>
<dbReference type="GO" id="GO:0008049">
    <property type="term" value="P:male courtship behavior"/>
    <property type="evidence" value="ECO:0007669"/>
    <property type="project" value="TreeGrafter"/>
</dbReference>
<keyword evidence="10" id="KW-1185">Reference proteome</keyword>
<feature type="transmembrane region" description="Helical" evidence="8">
    <location>
        <begin position="326"/>
        <end position="353"/>
    </location>
</feature>
<proteinExistence type="inferred from homology"/>
<evidence type="ECO:0000256" key="6">
    <source>
        <dbReference type="ARBA" id="ARBA00023170"/>
    </source>
</evidence>
<feature type="transmembrane region" description="Helical" evidence="8">
    <location>
        <begin position="167"/>
        <end position="188"/>
    </location>
</feature>
<dbReference type="PANTHER" id="PTHR21143">
    <property type="entry name" value="INVERTEBRATE GUSTATORY RECEPTOR"/>
    <property type="match status" value="1"/>
</dbReference>
<dbReference type="AlphaFoldDB" id="A0A905ST64"/>
<organism evidence="9 10">
    <name type="scientific">Stomoxys calcitrans</name>
    <name type="common">Stable fly</name>
    <name type="synonym">Conops calcitrans</name>
    <dbReference type="NCBI Taxonomy" id="35570"/>
    <lineage>
        <taxon>Eukaryota</taxon>
        <taxon>Metazoa</taxon>
        <taxon>Ecdysozoa</taxon>
        <taxon>Arthropoda</taxon>
        <taxon>Hexapoda</taxon>
        <taxon>Insecta</taxon>
        <taxon>Pterygota</taxon>
        <taxon>Neoptera</taxon>
        <taxon>Endopterygota</taxon>
        <taxon>Diptera</taxon>
        <taxon>Brachycera</taxon>
        <taxon>Muscomorpha</taxon>
        <taxon>Muscoidea</taxon>
        <taxon>Muscidae</taxon>
        <taxon>Stomoxys</taxon>
    </lineage>
</organism>
<evidence type="ECO:0000313" key="10">
    <source>
        <dbReference type="Proteomes" id="UP000095300"/>
    </source>
</evidence>
<feature type="transmembrane region" description="Helical" evidence="8">
    <location>
        <begin position="82"/>
        <end position="102"/>
    </location>
</feature>
<evidence type="ECO:0000256" key="2">
    <source>
        <dbReference type="ARBA" id="ARBA00022475"/>
    </source>
</evidence>